<evidence type="ECO:0000256" key="3">
    <source>
        <dbReference type="PIRSR" id="PIRSR605511-2"/>
    </source>
</evidence>
<gene>
    <name evidence="5" type="ORF">I303_08692</name>
    <name evidence="6" type="ORF">I303_106665</name>
</gene>
<dbReference type="VEuPathDB" id="FungiDB:I303_08692"/>
<protein>
    <recommendedName>
        <fullName evidence="4">SMP-30/Gluconolactonase/LRE-like region domain-containing protein</fullName>
    </recommendedName>
</protein>
<evidence type="ECO:0000259" key="4">
    <source>
        <dbReference type="Pfam" id="PF08450"/>
    </source>
</evidence>
<dbReference type="KEGG" id="kdj:28972391"/>
<keyword evidence="3" id="KW-0862">Zinc</keyword>
<dbReference type="PRINTS" id="PR01790">
    <property type="entry name" value="SMP30FAMILY"/>
</dbReference>
<evidence type="ECO:0000256" key="2">
    <source>
        <dbReference type="PIRSR" id="PIRSR605511-1"/>
    </source>
</evidence>
<dbReference type="GO" id="GO:0005509">
    <property type="term" value="F:calcium ion binding"/>
    <property type="evidence" value="ECO:0007669"/>
    <property type="project" value="TreeGrafter"/>
</dbReference>
<feature type="binding site" evidence="3">
    <location>
        <position position="178"/>
    </location>
    <ligand>
        <name>a divalent metal cation</name>
        <dbReference type="ChEBI" id="CHEBI:60240"/>
    </ligand>
</feature>
<feature type="active site" description="Proton donor/acceptor" evidence="2">
    <location>
        <position position="235"/>
    </location>
</feature>
<dbReference type="Proteomes" id="UP000078595">
    <property type="component" value="Chromosome 8"/>
</dbReference>
<keyword evidence="3" id="KW-0479">Metal-binding</keyword>
<dbReference type="Pfam" id="PF08450">
    <property type="entry name" value="SGL"/>
    <property type="match status" value="1"/>
</dbReference>
<reference evidence="6" key="2">
    <citation type="submission" date="2013-07" db="EMBL/GenBank/DDBJ databases">
        <authorList>
            <consortium name="The Broad Institute Genome Sequencing Platform"/>
            <person name="Cuomo C."/>
            <person name="Litvintseva A."/>
            <person name="Chen Y."/>
            <person name="Heitman J."/>
            <person name="Sun S."/>
            <person name="Springer D."/>
            <person name="Dromer F."/>
            <person name="Young S.K."/>
            <person name="Zeng Q."/>
            <person name="Gargeya S."/>
            <person name="Fitzgerald M."/>
            <person name="Abouelleil A."/>
            <person name="Alvarado L."/>
            <person name="Berlin A.M."/>
            <person name="Chapman S.B."/>
            <person name="Dewar J."/>
            <person name="Goldberg J."/>
            <person name="Griggs A."/>
            <person name="Gujja S."/>
            <person name="Hansen M."/>
            <person name="Howarth C."/>
            <person name="Imamovic A."/>
            <person name="Larimer J."/>
            <person name="McCowan C."/>
            <person name="Murphy C."/>
            <person name="Pearson M."/>
            <person name="Priest M."/>
            <person name="Roberts A."/>
            <person name="Saif S."/>
            <person name="Shea T."/>
            <person name="Sykes S."/>
            <person name="Wortman J."/>
            <person name="Nusbaum C."/>
            <person name="Birren B."/>
        </authorList>
    </citation>
    <scope>NUCLEOTIDE SEQUENCE</scope>
    <source>
        <strain evidence="6">CBS 10117</strain>
    </source>
</reference>
<dbReference type="GeneID" id="28972391"/>
<organism evidence="5">
    <name type="scientific">Kwoniella dejecticola CBS 10117</name>
    <dbReference type="NCBI Taxonomy" id="1296121"/>
    <lineage>
        <taxon>Eukaryota</taxon>
        <taxon>Fungi</taxon>
        <taxon>Dikarya</taxon>
        <taxon>Basidiomycota</taxon>
        <taxon>Agaricomycotina</taxon>
        <taxon>Tremellomycetes</taxon>
        <taxon>Tremellales</taxon>
        <taxon>Cryptococcaceae</taxon>
        <taxon>Kwoniella</taxon>
    </lineage>
</organism>
<name>A0A1A5ZU13_9TREE</name>
<feature type="binding site" evidence="3">
    <location>
        <position position="25"/>
    </location>
    <ligand>
        <name>a divalent metal cation</name>
        <dbReference type="ChEBI" id="CHEBI:60240"/>
    </ligand>
</feature>
<dbReference type="AlphaFoldDB" id="A0A1A5ZU13"/>
<dbReference type="InterPro" id="IPR005511">
    <property type="entry name" value="SMP-30"/>
</dbReference>
<feature type="binding site" evidence="3">
    <location>
        <position position="128"/>
    </location>
    <ligand>
        <name>substrate</name>
    </ligand>
</feature>
<dbReference type="InterPro" id="IPR013658">
    <property type="entry name" value="SGL"/>
</dbReference>
<reference evidence="6" key="3">
    <citation type="submission" date="2024-02" db="EMBL/GenBank/DDBJ databases">
        <title>Comparative genomics of Cryptococcus and Kwoniella reveals pathogenesis evolution and contrasting modes of karyotype evolution via chromosome fusion or intercentromeric recombination.</title>
        <authorList>
            <person name="Coelho M.A."/>
            <person name="David-Palma M."/>
            <person name="Shea T."/>
            <person name="Bowers K."/>
            <person name="McGinley-Smith S."/>
            <person name="Mohammad A.W."/>
            <person name="Gnirke A."/>
            <person name="Yurkov A.M."/>
            <person name="Nowrousian M."/>
            <person name="Sun S."/>
            <person name="Cuomo C.A."/>
            <person name="Heitman J."/>
        </authorList>
    </citation>
    <scope>NUCLEOTIDE SEQUENCE</scope>
    <source>
        <strain evidence="6">CBS 10117</strain>
    </source>
</reference>
<evidence type="ECO:0000256" key="1">
    <source>
        <dbReference type="ARBA" id="ARBA00008853"/>
    </source>
</evidence>
<dbReference type="Gene3D" id="2.120.10.30">
    <property type="entry name" value="TolB, C-terminal domain"/>
    <property type="match status" value="1"/>
</dbReference>
<feature type="domain" description="SMP-30/Gluconolactonase/LRE-like region" evidence="4">
    <location>
        <begin position="23"/>
        <end position="294"/>
    </location>
</feature>
<feature type="binding site" evidence="3">
    <location>
        <position position="130"/>
    </location>
    <ligand>
        <name>substrate</name>
    </ligand>
</feature>
<keyword evidence="7" id="KW-1185">Reference proteome</keyword>
<sequence length="342" mass="37451">MAARPHNIPIFDAEVLLKCQNNLGEGVVWHSKSNLLHWVDIFASQLHTYDPKEGTHSIDKYPSKCLTYITPRAGKEGFIATFEGSLVELPPPTRPTEKSAHPTINNKEAVKVLSEPLDKKLVDDGTVRFNDGGVDPHGRVFYGSMGQDEKAPKFPGELWQIDLSGRQTKVLDEVGVSNGLGFSPDGQKMYYIDSRKDQIDVFDYNLSSGTAVNRRKFASSPPPLDNDHPTEGVYDGLCIDGVGNIWAARWRNGRVIGINPKGEIIAMITVKGSKGATIPCFGGPNLETMYITTASSYLGGEGDSDKYPNSGHLFSIDFGPSSPIRKILGPDWKGAERYRAGI</sequence>
<dbReference type="PANTHER" id="PTHR10907">
    <property type="entry name" value="REGUCALCIN"/>
    <property type="match status" value="1"/>
</dbReference>
<dbReference type="PANTHER" id="PTHR10907:SF47">
    <property type="entry name" value="REGUCALCIN"/>
    <property type="match status" value="1"/>
</dbReference>
<dbReference type="GO" id="GO:0004341">
    <property type="term" value="F:gluconolactonase activity"/>
    <property type="evidence" value="ECO:0007669"/>
    <property type="project" value="TreeGrafter"/>
</dbReference>
<comment type="cofactor">
    <cofactor evidence="3">
        <name>Zn(2+)</name>
        <dbReference type="ChEBI" id="CHEBI:29105"/>
    </cofactor>
    <text evidence="3">Binds 1 divalent metal cation per subunit.</text>
</comment>
<accession>A0A1A5ZU13</accession>
<dbReference type="OrthoDB" id="423498at2759"/>
<feature type="binding site" evidence="3">
    <location>
        <position position="235"/>
    </location>
    <ligand>
        <name>a divalent metal cation</name>
        <dbReference type="ChEBI" id="CHEBI:60240"/>
    </ligand>
</feature>
<dbReference type="SUPFAM" id="SSF63829">
    <property type="entry name" value="Calcium-dependent phosphotriesterase"/>
    <property type="match status" value="1"/>
</dbReference>
<feature type="binding site" evidence="3">
    <location>
        <position position="148"/>
    </location>
    <ligand>
        <name>substrate</name>
    </ligand>
</feature>
<proteinExistence type="inferred from homology"/>
<dbReference type="STRING" id="1296121.A0A1A5ZU13"/>
<evidence type="ECO:0000313" key="5">
    <source>
        <dbReference type="EMBL" id="OBR81306.1"/>
    </source>
</evidence>
<comment type="similarity">
    <text evidence="1">Belongs to the SMP-30/CGR1 family.</text>
</comment>
<dbReference type="GO" id="GO:0019853">
    <property type="term" value="P:L-ascorbic acid biosynthetic process"/>
    <property type="evidence" value="ECO:0007669"/>
    <property type="project" value="TreeGrafter"/>
</dbReference>
<evidence type="ECO:0000313" key="6">
    <source>
        <dbReference type="EMBL" id="WWC64058.1"/>
    </source>
</evidence>
<dbReference type="EMBL" id="KI894038">
    <property type="protein sequence ID" value="OBR81306.1"/>
    <property type="molecule type" value="Genomic_DNA"/>
</dbReference>
<reference evidence="5" key="1">
    <citation type="submission" date="2013-07" db="EMBL/GenBank/DDBJ databases">
        <title>The Genome Sequence of Cryptococcus dejecticola CBS10117.</title>
        <authorList>
            <consortium name="The Broad Institute Genome Sequencing Platform"/>
            <person name="Cuomo C."/>
            <person name="Litvintseva A."/>
            <person name="Chen Y."/>
            <person name="Heitman J."/>
            <person name="Sun S."/>
            <person name="Springer D."/>
            <person name="Dromer F."/>
            <person name="Young S.K."/>
            <person name="Zeng Q."/>
            <person name="Gargeya S."/>
            <person name="Fitzgerald M."/>
            <person name="Abouelleil A."/>
            <person name="Alvarado L."/>
            <person name="Berlin A.M."/>
            <person name="Chapman S.B."/>
            <person name="Dewar J."/>
            <person name="Goldberg J."/>
            <person name="Griggs A."/>
            <person name="Gujja S."/>
            <person name="Hansen M."/>
            <person name="Howarth C."/>
            <person name="Imamovic A."/>
            <person name="Larimer J."/>
            <person name="McCowan C."/>
            <person name="Murphy C."/>
            <person name="Pearson M."/>
            <person name="Priest M."/>
            <person name="Roberts A."/>
            <person name="Saif S."/>
            <person name="Shea T."/>
            <person name="Sykes S."/>
            <person name="Wortman J."/>
            <person name="Nusbaum C."/>
            <person name="Birren B."/>
        </authorList>
    </citation>
    <scope>NUCLEOTIDE SEQUENCE [LARGE SCALE GENOMIC DNA]</scope>
    <source>
        <strain evidence="5">CBS 10117</strain>
    </source>
</reference>
<dbReference type="RefSeq" id="XP_018259148.1">
    <property type="nucleotide sequence ID" value="XM_018411947.1"/>
</dbReference>
<evidence type="ECO:0000313" key="7">
    <source>
        <dbReference type="Proteomes" id="UP000078595"/>
    </source>
</evidence>
<dbReference type="EMBL" id="CP144537">
    <property type="protein sequence ID" value="WWC64058.1"/>
    <property type="molecule type" value="Genomic_DNA"/>
</dbReference>
<dbReference type="InterPro" id="IPR011042">
    <property type="entry name" value="6-blade_b-propeller_TolB-like"/>
</dbReference>